<gene>
    <name evidence="1" type="ORF">K3F53_15005</name>
</gene>
<sequence>MPELNDHIKTGFPYPPQDAAANERSLYEKYGWLPLTMTLIIGKWRA</sequence>
<evidence type="ECO:0000313" key="2">
    <source>
        <dbReference type="Proteomes" id="UP000826616"/>
    </source>
</evidence>
<dbReference type="GeneID" id="97142689"/>
<dbReference type="EMBL" id="CP080764">
    <property type="protein sequence ID" value="QYY42157.1"/>
    <property type="molecule type" value="Genomic_DNA"/>
</dbReference>
<reference evidence="1 2" key="1">
    <citation type="submission" date="2021-08" db="EMBL/GenBank/DDBJ databases">
        <title>Complete genome sequence of the strain Aneurinibacillus thermoaerophilus CCM 8960.</title>
        <authorList>
            <person name="Musilova J."/>
            <person name="Kourilova X."/>
            <person name="Pernicova I."/>
            <person name="Bezdicek M."/>
            <person name="Lengerova M."/>
            <person name="Obruca S."/>
            <person name="Sedlar K."/>
        </authorList>
    </citation>
    <scope>NUCLEOTIDE SEQUENCE [LARGE SCALE GENOMIC DNA]</scope>
    <source>
        <strain evidence="1 2">CCM 8960</strain>
    </source>
</reference>
<evidence type="ECO:0000313" key="1">
    <source>
        <dbReference type="EMBL" id="QYY42157.1"/>
    </source>
</evidence>
<organism evidence="1 2">
    <name type="scientific">Aneurinibacillus thermoaerophilus</name>
    <dbReference type="NCBI Taxonomy" id="143495"/>
    <lineage>
        <taxon>Bacteria</taxon>
        <taxon>Bacillati</taxon>
        <taxon>Bacillota</taxon>
        <taxon>Bacilli</taxon>
        <taxon>Bacillales</taxon>
        <taxon>Paenibacillaceae</taxon>
        <taxon>Aneurinibacillus group</taxon>
        <taxon>Aneurinibacillus</taxon>
    </lineage>
</organism>
<dbReference type="Proteomes" id="UP000826616">
    <property type="component" value="Chromosome"/>
</dbReference>
<protein>
    <submittedName>
        <fullName evidence="1">Uncharacterized protein</fullName>
    </submittedName>
</protein>
<dbReference type="RefSeq" id="WP_220559087.1">
    <property type="nucleotide sequence ID" value="NZ_CP080764.1"/>
</dbReference>
<proteinExistence type="predicted"/>
<name>A0ABX8Y9G5_ANETH</name>
<accession>A0ABX8Y9G5</accession>
<keyword evidence="2" id="KW-1185">Reference proteome</keyword>